<name>A0A7S2W5S2_9STRA</name>
<organism evidence="3">
    <name type="scientific">Mucochytrium quahogii</name>
    <dbReference type="NCBI Taxonomy" id="96639"/>
    <lineage>
        <taxon>Eukaryota</taxon>
        <taxon>Sar</taxon>
        <taxon>Stramenopiles</taxon>
        <taxon>Bigyra</taxon>
        <taxon>Labyrinthulomycetes</taxon>
        <taxon>Thraustochytrida</taxon>
        <taxon>Thraustochytriidae</taxon>
        <taxon>Mucochytrium</taxon>
    </lineage>
</organism>
<keyword evidence="1" id="KW-0175">Coiled coil</keyword>
<sequence>MEAIVSQCLKDVAKKQQALDKEKLKSWSSSILYQFRAYINAAESDGNILQPVDRELAQRVDDLNETLVNLKHRIDKKRKLVSNLAVTIEKEKWKKQRISLEVVEDVDKSNEESKKQAEAGAEVSLKPLQALVDEASELSDHLFQSVPKTLDRLTKTIEAISSGTNENSRPEPPKTPAGSQPGFKLARKVAGDMKCLRV</sequence>
<dbReference type="AlphaFoldDB" id="A0A7S2W5S2"/>
<feature type="region of interest" description="Disordered" evidence="2">
    <location>
        <begin position="158"/>
        <end position="186"/>
    </location>
</feature>
<evidence type="ECO:0000256" key="2">
    <source>
        <dbReference type="SAM" id="MobiDB-lite"/>
    </source>
</evidence>
<accession>A0A7S2W5S2</accession>
<evidence type="ECO:0000313" key="3">
    <source>
        <dbReference type="EMBL" id="CAD9668692.1"/>
    </source>
</evidence>
<feature type="coiled-coil region" evidence="1">
    <location>
        <begin position="53"/>
        <end position="80"/>
    </location>
</feature>
<reference evidence="3" key="1">
    <citation type="submission" date="2021-01" db="EMBL/GenBank/DDBJ databases">
        <authorList>
            <person name="Corre E."/>
            <person name="Pelletier E."/>
            <person name="Niang G."/>
            <person name="Scheremetjew M."/>
            <person name="Finn R."/>
            <person name="Kale V."/>
            <person name="Holt S."/>
            <person name="Cochrane G."/>
            <person name="Meng A."/>
            <person name="Brown T."/>
            <person name="Cohen L."/>
        </authorList>
    </citation>
    <scope>NUCLEOTIDE SEQUENCE</scope>
    <source>
        <strain evidence="3">NY070348D</strain>
    </source>
</reference>
<dbReference type="EMBL" id="HBHK01004237">
    <property type="protein sequence ID" value="CAD9668692.1"/>
    <property type="molecule type" value="Transcribed_RNA"/>
</dbReference>
<protein>
    <submittedName>
        <fullName evidence="3">Uncharacterized protein</fullName>
    </submittedName>
</protein>
<gene>
    <name evidence="3" type="ORF">QSP1433_LOCUS2546</name>
</gene>
<evidence type="ECO:0000256" key="1">
    <source>
        <dbReference type="SAM" id="Coils"/>
    </source>
</evidence>
<proteinExistence type="predicted"/>